<name>A0A5R8KE48_9BACT</name>
<dbReference type="SUPFAM" id="SSF55961">
    <property type="entry name" value="Bet v1-like"/>
    <property type="match status" value="1"/>
</dbReference>
<feature type="transmembrane region" description="Helical" evidence="1">
    <location>
        <begin position="109"/>
        <end position="126"/>
    </location>
</feature>
<keyword evidence="1" id="KW-0472">Membrane</keyword>
<accession>A0A5R8KE48</accession>
<gene>
    <name evidence="2" type="ORF">FEM03_12770</name>
</gene>
<reference evidence="2 3" key="1">
    <citation type="submission" date="2019-05" db="EMBL/GenBank/DDBJ databases">
        <title>Verrucobacter flavum gen. nov., sp. nov. a new member of the family Verrucomicrobiaceae.</title>
        <authorList>
            <person name="Szuroczki S."/>
            <person name="Abbaszade G."/>
            <person name="Szabo A."/>
            <person name="Felfoldi T."/>
            <person name="Schumann P."/>
            <person name="Boka K."/>
            <person name="Keki Z."/>
            <person name="Toumi M."/>
            <person name="Toth E."/>
        </authorList>
    </citation>
    <scope>NUCLEOTIDE SEQUENCE [LARGE SCALE GENOMIC DNA]</scope>
    <source>
        <strain evidence="2 3">MG-N-17</strain>
    </source>
</reference>
<feature type="transmembrane region" description="Helical" evidence="1">
    <location>
        <begin position="52"/>
        <end position="72"/>
    </location>
</feature>
<organism evidence="2 3">
    <name type="scientific">Phragmitibacter flavus</name>
    <dbReference type="NCBI Taxonomy" id="2576071"/>
    <lineage>
        <taxon>Bacteria</taxon>
        <taxon>Pseudomonadati</taxon>
        <taxon>Verrucomicrobiota</taxon>
        <taxon>Verrucomicrobiia</taxon>
        <taxon>Verrucomicrobiales</taxon>
        <taxon>Verrucomicrobiaceae</taxon>
        <taxon>Phragmitibacter</taxon>
    </lineage>
</organism>
<comment type="caution">
    <text evidence="2">The sequence shown here is derived from an EMBL/GenBank/DDBJ whole genome shotgun (WGS) entry which is preliminary data.</text>
</comment>
<feature type="transmembrane region" description="Helical" evidence="1">
    <location>
        <begin position="133"/>
        <end position="154"/>
    </location>
</feature>
<dbReference type="Gene3D" id="3.30.530.20">
    <property type="match status" value="1"/>
</dbReference>
<dbReference type="AlphaFoldDB" id="A0A5R8KE48"/>
<evidence type="ECO:0000313" key="3">
    <source>
        <dbReference type="Proteomes" id="UP000306196"/>
    </source>
</evidence>
<evidence type="ECO:0008006" key="4">
    <source>
        <dbReference type="Google" id="ProtNLM"/>
    </source>
</evidence>
<keyword evidence="1" id="KW-0812">Transmembrane</keyword>
<dbReference type="OrthoDB" id="118637at2"/>
<evidence type="ECO:0000313" key="2">
    <source>
        <dbReference type="EMBL" id="TLD70584.1"/>
    </source>
</evidence>
<dbReference type="InterPro" id="IPR023393">
    <property type="entry name" value="START-like_dom_sf"/>
</dbReference>
<keyword evidence="3" id="KW-1185">Reference proteome</keyword>
<protein>
    <recommendedName>
        <fullName evidence="4">SRPBCC family protein</fullName>
    </recommendedName>
</protein>
<dbReference type="RefSeq" id="WP_138086641.1">
    <property type="nucleotide sequence ID" value="NZ_VAUV01000008.1"/>
</dbReference>
<feature type="transmembrane region" description="Helical" evidence="1">
    <location>
        <begin position="84"/>
        <end position="103"/>
    </location>
</feature>
<dbReference type="EMBL" id="VAUV01000008">
    <property type="protein sequence ID" value="TLD70584.1"/>
    <property type="molecule type" value="Genomic_DNA"/>
</dbReference>
<feature type="transmembrane region" description="Helical" evidence="1">
    <location>
        <begin position="28"/>
        <end position="46"/>
    </location>
</feature>
<dbReference type="Proteomes" id="UP000306196">
    <property type="component" value="Unassembled WGS sequence"/>
</dbReference>
<proteinExistence type="predicted"/>
<sequence length="337" mass="36890">MEGLSALHALRRQQKKNSLMQHILNNKATAILVPAIVGLGGAALSVRAFEQYGWSLFLGLPIVVSFLAAFAWSYRRQRTFGSAYGVSCLSILSLGGLILIFALDGLICLLMALPLALVLALIGAALGRLVGSAVGGAAGATVALLLSLSFPFLVGFEHATTSAPVIRKVSTSVLIHGRIEDVWDTVIAFPKITEKPGIIFRLGIAYPIEARIEGHGVGAIRYCVFSTGSFVEPITEWDAPHRLSFDVTENPPPMKELSIYKDLHAPHLHEHMVSDRGQFRLSEQGDQVLLEGTTWYSHSISPEFYWGLVSDEIIHRIHLRVLNHIKHHTEKNHQPSS</sequence>
<keyword evidence="1" id="KW-1133">Transmembrane helix</keyword>
<evidence type="ECO:0000256" key="1">
    <source>
        <dbReference type="SAM" id="Phobius"/>
    </source>
</evidence>